<comment type="caution">
    <text evidence="2">The sequence shown here is derived from an EMBL/GenBank/DDBJ whole genome shotgun (WGS) entry which is preliminary data.</text>
</comment>
<evidence type="ECO:0000256" key="1">
    <source>
        <dbReference type="SAM" id="MobiDB-lite"/>
    </source>
</evidence>
<dbReference type="AlphaFoldDB" id="A0AAW8FR47"/>
<dbReference type="EMBL" id="JAUSZV010000005">
    <property type="protein sequence ID" value="MDQ0912526.1"/>
    <property type="molecule type" value="Genomic_DNA"/>
</dbReference>
<dbReference type="PROSITE" id="PS51318">
    <property type="entry name" value="TAT"/>
    <property type="match status" value="1"/>
</dbReference>
<sequence>MTRCPVLDDPGGTSDGSAKAPAGVSRRHALSLVGTAGAGAAVTPSLGAGTAKAAPAPHLTADSSGAALDGHTG</sequence>
<dbReference type="InterPro" id="IPR006311">
    <property type="entry name" value="TAT_signal"/>
</dbReference>
<name>A0AAW8FR47_9ACTN</name>
<evidence type="ECO:0000313" key="2">
    <source>
        <dbReference type="EMBL" id="MDQ0912526.1"/>
    </source>
</evidence>
<feature type="region of interest" description="Disordered" evidence="1">
    <location>
        <begin position="1"/>
        <end position="26"/>
    </location>
</feature>
<accession>A0AAW8FR47</accession>
<feature type="region of interest" description="Disordered" evidence="1">
    <location>
        <begin position="41"/>
        <end position="73"/>
    </location>
</feature>
<reference evidence="2" key="1">
    <citation type="submission" date="2023-07" db="EMBL/GenBank/DDBJ databases">
        <title>Comparative genomics of wheat-associated soil bacteria to identify genetic determinants of phenazine resistance.</title>
        <authorList>
            <person name="Mouncey N."/>
        </authorList>
    </citation>
    <scope>NUCLEOTIDE SEQUENCE</scope>
    <source>
        <strain evidence="2">V4I22</strain>
    </source>
</reference>
<organism evidence="2 3">
    <name type="scientific">Streptomyces canus</name>
    <dbReference type="NCBI Taxonomy" id="58343"/>
    <lineage>
        <taxon>Bacteria</taxon>
        <taxon>Bacillati</taxon>
        <taxon>Actinomycetota</taxon>
        <taxon>Actinomycetes</taxon>
        <taxon>Kitasatosporales</taxon>
        <taxon>Streptomycetaceae</taxon>
        <taxon>Streptomyces</taxon>
        <taxon>Streptomyces aurantiacus group</taxon>
    </lineage>
</organism>
<evidence type="ECO:0000313" key="3">
    <source>
        <dbReference type="Proteomes" id="UP001234216"/>
    </source>
</evidence>
<protein>
    <submittedName>
        <fullName evidence="2">Uncharacterized protein</fullName>
    </submittedName>
</protein>
<proteinExistence type="predicted"/>
<gene>
    <name evidence="2" type="ORF">QFZ22_008511</name>
</gene>
<dbReference type="Proteomes" id="UP001234216">
    <property type="component" value="Unassembled WGS sequence"/>
</dbReference>